<dbReference type="NCBIfam" id="TIGR00043">
    <property type="entry name" value="rRNA maturation RNase YbeY"/>
    <property type="match status" value="1"/>
</dbReference>
<keyword evidence="8" id="KW-0963">Cytoplasm</keyword>
<keyword evidence="8" id="KW-0698">rRNA processing</keyword>
<dbReference type="InterPro" id="IPR020549">
    <property type="entry name" value="YbeY_CS"/>
</dbReference>
<evidence type="ECO:0000256" key="6">
    <source>
        <dbReference type="ARBA" id="ARBA00022801"/>
    </source>
</evidence>
<dbReference type="GO" id="GO:0006364">
    <property type="term" value="P:rRNA processing"/>
    <property type="evidence" value="ECO:0007669"/>
    <property type="project" value="UniProtKB-UniRule"/>
</dbReference>
<dbReference type="InterPro" id="IPR023091">
    <property type="entry name" value="MetalPrtase_cat_dom_sf_prd"/>
</dbReference>
<keyword evidence="3 8" id="KW-0540">Nuclease</keyword>
<dbReference type="AlphaFoldDB" id="A0A6N9TCN5"/>
<dbReference type="GO" id="GO:0004521">
    <property type="term" value="F:RNA endonuclease activity"/>
    <property type="evidence" value="ECO:0007669"/>
    <property type="project" value="UniProtKB-UniRule"/>
</dbReference>
<dbReference type="Pfam" id="PF02130">
    <property type="entry name" value="YbeY"/>
    <property type="match status" value="1"/>
</dbReference>
<comment type="caution">
    <text evidence="9">The sequence shown here is derived from an EMBL/GenBank/DDBJ whole genome shotgun (WGS) entry which is preliminary data.</text>
</comment>
<gene>
    <name evidence="8 9" type="primary">ybeY</name>
    <name evidence="9" type="ORF">GTQ48_05790</name>
</gene>
<dbReference type="EC" id="3.1.-.-" evidence="8"/>
<name>A0A6N9TCN5_9ALTE</name>
<proteinExistence type="inferred from homology"/>
<evidence type="ECO:0000313" key="9">
    <source>
        <dbReference type="EMBL" id="NDW15034.1"/>
    </source>
</evidence>
<dbReference type="PROSITE" id="PS01306">
    <property type="entry name" value="UPF0054"/>
    <property type="match status" value="1"/>
</dbReference>
<feature type="binding site" evidence="8">
    <location>
        <position position="118"/>
    </location>
    <ligand>
        <name>Zn(2+)</name>
        <dbReference type="ChEBI" id="CHEBI:29105"/>
        <note>catalytic</note>
    </ligand>
</feature>
<dbReference type="EMBL" id="JAAAWO010000003">
    <property type="protein sequence ID" value="NDW15034.1"/>
    <property type="molecule type" value="Genomic_DNA"/>
</dbReference>
<accession>A0A6N9TCN5</accession>
<keyword evidence="6 8" id="KW-0378">Hydrolase</keyword>
<feature type="binding site" evidence="8">
    <location>
        <position position="128"/>
    </location>
    <ligand>
        <name>Zn(2+)</name>
        <dbReference type="ChEBI" id="CHEBI:29105"/>
        <note>catalytic</note>
    </ligand>
</feature>
<dbReference type="GO" id="GO:0004222">
    <property type="term" value="F:metalloendopeptidase activity"/>
    <property type="evidence" value="ECO:0007669"/>
    <property type="project" value="InterPro"/>
</dbReference>
<evidence type="ECO:0000256" key="3">
    <source>
        <dbReference type="ARBA" id="ARBA00022722"/>
    </source>
</evidence>
<evidence type="ECO:0000256" key="5">
    <source>
        <dbReference type="ARBA" id="ARBA00022759"/>
    </source>
</evidence>
<comment type="subcellular location">
    <subcellularLocation>
        <location evidence="8">Cytoplasm</location>
    </subcellularLocation>
</comment>
<evidence type="ECO:0000313" key="10">
    <source>
        <dbReference type="Proteomes" id="UP000471381"/>
    </source>
</evidence>
<keyword evidence="4 8" id="KW-0479">Metal-binding</keyword>
<keyword evidence="2 8" id="KW-0690">Ribosome biogenesis</keyword>
<keyword evidence="7 8" id="KW-0862">Zinc</keyword>
<feature type="binding site" evidence="8">
    <location>
        <position position="122"/>
    </location>
    <ligand>
        <name>Zn(2+)</name>
        <dbReference type="ChEBI" id="CHEBI:29105"/>
        <note>catalytic</note>
    </ligand>
</feature>
<dbReference type="Gene3D" id="3.40.390.30">
    <property type="entry name" value="Metalloproteases ('zincins'), catalytic domain"/>
    <property type="match status" value="1"/>
</dbReference>
<dbReference type="RefSeq" id="WP_163105587.1">
    <property type="nucleotide sequence ID" value="NZ_JAAAWO010000003.1"/>
</dbReference>
<dbReference type="PANTHER" id="PTHR46986">
    <property type="entry name" value="ENDORIBONUCLEASE YBEY, CHLOROPLASTIC"/>
    <property type="match status" value="1"/>
</dbReference>
<dbReference type="InterPro" id="IPR002036">
    <property type="entry name" value="YbeY"/>
</dbReference>
<comment type="function">
    <text evidence="8">Single strand-specific metallo-endoribonuclease involved in late-stage 70S ribosome quality control and in maturation of the 3' terminus of the 16S rRNA.</text>
</comment>
<organism evidence="9 10">
    <name type="scientific">Alteromonas genovensis</name>
    <dbReference type="NCBI Taxonomy" id="471225"/>
    <lineage>
        <taxon>Bacteria</taxon>
        <taxon>Pseudomonadati</taxon>
        <taxon>Pseudomonadota</taxon>
        <taxon>Gammaproteobacteria</taxon>
        <taxon>Alteromonadales</taxon>
        <taxon>Alteromonadaceae</taxon>
        <taxon>Alteromonas/Salinimonas group</taxon>
        <taxon>Alteromonas</taxon>
    </lineage>
</organism>
<reference evidence="9 10" key="1">
    <citation type="submission" date="2020-01" db="EMBL/GenBank/DDBJ databases">
        <title>Genomes of bacteria type strains.</title>
        <authorList>
            <person name="Chen J."/>
            <person name="Zhu S."/>
            <person name="Yang J."/>
        </authorList>
    </citation>
    <scope>NUCLEOTIDE SEQUENCE [LARGE SCALE GENOMIC DNA]</scope>
    <source>
        <strain evidence="9 10">LMG 24078</strain>
    </source>
</reference>
<dbReference type="GO" id="GO:0005737">
    <property type="term" value="C:cytoplasm"/>
    <property type="evidence" value="ECO:0007669"/>
    <property type="project" value="UniProtKB-SubCell"/>
</dbReference>
<keyword evidence="5 8" id="KW-0255">Endonuclease</keyword>
<dbReference type="Proteomes" id="UP000471381">
    <property type="component" value="Unassembled WGS sequence"/>
</dbReference>
<keyword evidence="10" id="KW-1185">Reference proteome</keyword>
<evidence type="ECO:0000256" key="8">
    <source>
        <dbReference type="HAMAP-Rule" id="MF_00009"/>
    </source>
</evidence>
<dbReference type="HAMAP" id="MF_00009">
    <property type="entry name" value="Endoribonucl_YbeY"/>
    <property type="match status" value="1"/>
</dbReference>
<comment type="cofactor">
    <cofactor evidence="8">
        <name>Zn(2+)</name>
        <dbReference type="ChEBI" id="CHEBI:29105"/>
    </cofactor>
    <text evidence="8">Binds 1 zinc ion.</text>
</comment>
<dbReference type="GO" id="GO:0008270">
    <property type="term" value="F:zinc ion binding"/>
    <property type="evidence" value="ECO:0007669"/>
    <property type="project" value="UniProtKB-UniRule"/>
</dbReference>
<dbReference type="PANTHER" id="PTHR46986:SF1">
    <property type="entry name" value="ENDORIBONUCLEASE YBEY, CHLOROPLASTIC"/>
    <property type="match status" value="1"/>
</dbReference>
<evidence type="ECO:0000256" key="7">
    <source>
        <dbReference type="ARBA" id="ARBA00022833"/>
    </source>
</evidence>
<evidence type="ECO:0000256" key="4">
    <source>
        <dbReference type="ARBA" id="ARBA00022723"/>
    </source>
</evidence>
<dbReference type="SUPFAM" id="SSF55486">
    <property type="entry name" value="Metalloproteases ('zincins'), catalytic domain"/>
    <property type="match status" value="1"/>
</dbReference>
<sequence>MTAIIDYQNVYEGEEEIVNAIPSADSLAQWANAVLSAEELREQEVTIRFTDEAESQQLNSDYRQKDKPTNVLSFPFEAPPGIDISLLGDLIICAPVISREASEQKKCVEHHYAHMTIHGILHLLGYDHITDEDAEVMESKEIEILSTLGITNPYEV</sequence>
<comment type="similarity">
    <text evidence="1 8">Belongs to the endoribonuclease YbeY family.</text>
</comment>
<evidence type="ECO:0000256" key="1">
    <source>
        <dbReference type="ARBA" id="ARBA00010875"/>
    </source>
</evidence>
<protein>
    <recommendedName>
        <fullName evidence="8">Endoribonuclease YbeY</fullName>
        <ecNumber evidence="8">3.1.-.-</ecNumber>
    </recommendedName>
</protein>
<evidence type="ECO:0000256" key="2">
    <source>
        <dbReference type="ARBA" id="ARBA00022517"/>
    </source>
</evidence>